<dbReference type="Pfam" id="PF18030">
    <property type="entry name" value="Rimk_N"/>
    <property type="match status" value="1"/>
</dbReference>
<dbReference type="InterPro" id="IPR013815">
    <property type="entry name" value="ATP_grasp_subdomain_1"/>
</dbReference>
<dbReference type="EMBL" id="JAHDYR010000040">
    <property type="protein sequence ID" value="KAG9392085.1"/>
    <property type="molecule type" value="Genomic_DNA"/>
</dbReference>
<keyword evidence="16" id="KW-1185">Reference proteome</keyword>
<evidence type="ECO:0000259" key="14">
    <source>
        <dbReference type="PROSITE" id="PS50975"/>
    </source>
</evidence>
<feature type="domain" description="ATP-grasp" evidence="14">
    <location>
        <begin position="190"/>
        <end position="375"/>
    </location>
</feature>
<comment type="similarity">
    <text evidence="3">Belongs to the RimK family.</text>
</comment>
<dbReference type="Gene3D" id="3.30.470.20">
    <property type="entry name" value="ATP-grasp fold, B domain"/>
    <property type="match status" value="1"/>
</dbReference>
<evidence type="ECO:0000256" key="5">
    <source>
        <dbReference type="ARBA" id="ARBA00022598"/>
    </source>
</evidence>
<name>A0A8J6AUR8_9EUKA</name>
<dbReference type="InterPro" id="IPR013651">
    <property type="entry name" value="ATP-grasp_RimK-type"/>
</dbReference>
<dbReference type="GO" id="GO:0046872">
    <property type="term" value="F:metal ion binding"/>
    <property type="evidence" value="ECO:0007669"/>
    <property type="project" value="UniProtKB-KW"/>
</dbReference>
<evidence type="ECO:0000313" key="16">
    <source>
        <dbReference type="Proteomes" id="UP000717585"/>
    </source>
</evidence>
<keyword evidence="5 15" id="KW-0436">Ligase</keyword>
<evidence type="ECO:0000313" key="15">
    <source>
        <dbReference type="EMBL" id="KAG9392085.1"/>
    </source>
</evidence>
<dbReference type="PROSITE" id="PS50975">
    <property type="entry name" value="ATP_GRASP"/>
    <property type="match status" value="1"/>
</dbReference>
<dbReference type="PANTHER" id="PTHR21621">
    <property type="entry name" value="RIBOSOMAL PROTEIN S6 MODIFICATION PROTEIN"/>
    <property type="match status" value="1"/>
</dbReference>
<dbReference type="SUPFAM" id="SSF56059">
    <property type="entry name" value="Glutathione synthetase ATP-binding domain-like"/>
    <property type="match status" value="1"/>
</dbReference>
<evidence type="ECO:0000256" key="2">
    <source>
        <dbReference type="ARBA" id="ARBA00001946"/>
    </source>
</evidence>
<evidence type="ECO:0000256" key="12">
    <source>
        <dbReference type="ARBA" id="ARBA00049321"/>
    </source>
</evidence>
<dbReference type="InterPro" id="IPR011761">
    <property type="entry name" value="ATP-grasp"/>
</dbReference>
<dbReference type="GO" id="GO:0043774">
    <property type="term" value="F:coenzyme F420-2 alpha-glutamyl ligase activity"/>
    <property type="evidence" value="ECO:0007669"/>
    <property type="project" value="TreeGrafter"/>
</dbReference>
<keyword evidence="7 13" id="KW-0547">Nucleotide-binding</keyword>
<evidence type="ECO:0000256" key="6">
    <source>
        <dbReference type="ARBA" id="ARBA00022723"/>
    </source>
</evidence>
<evidence type="ECO:0000256" key="3">
    <source>
        <dbReference type="ARBA" id="ARBA00007854"/>
    </source>
</evidence>
<dbReference type="InterPro" id="IPR041107">
    <property type="entry name" value="Rimk_N"/>
</dbReference>
<dbReference type="EC" id="6.3.2.41" evidence="4"/>
<evidence type="ECO:0000256" key="8">
    <source>
        <dbReference type="ARBA" id="ARBA00022840"/>
    </source>
</evidence>
<dbReference type="Pfam" id="PF08443">
    <property type="entry name" value="RimK"/>
    <property type="match status" value="1"/>
</dbReference>
<keyword evidence="11" id="KW-0464">Manganese</keyword>
<dbReference type="GO" id="GO:0005524">
    <property type="term" value="F:ATP binding"/>
    <property type="evidence" value="ECO:0007669"/>
    <property type="project" value="UniProtKB-UniRule"/>
</dbReference>
<evidence type="ECO:0000256" key="1">
    <source>
        <dbReference type="ARBA" id="ARBA00001936"/>
    </source>
</evidence>
<dbReference type="InterPro" id="IPR004666">
    <property type="entry name" value="Rp_bS6_RimK/Lys_biosynth_LsyX"/>
</dbReference>
<evidence type="ECO:0000256" key="11">
    <source>
        <dbReference type="ARBA" id="ARBA00023211"/>
    </source>
</evidence>
<evidence type="ECO:0000256" key="10">
    <source>
        <dbReference type="ARBA" id="ARBA00022917"/>
    </source>
</evidence>
<keyword evidence="10" id="KW-0648">Protein biosynthesis</keyword>
<keyword evidence="9" id="KW-0460">Magnesium</keyword>
<dbReference type="AlphaFoldDB" id="A0A8J6AUR8"/>
<organism evidence="15 16">
    <name type="scientific">Carpediemonas membranifera</name>
    <dbReference type="NCBI Taxonomy" id="201153"/>
    <lineage>
        <taxon>Eukaryota</taxon>
        <taxon>Metamonada</taxon>
        <taxon>Carpediemonas-like organisms</taxon>
        <taxon>Carpediemonas</taxon>
    </lineage>
</organism>
<protein>
    <recommendedName>
        <fullName evidence="4">N-acetylaspartylglutamate synthase</fullName>
        <ecNumber evidence="4">6.3.2.41</ecNumber>
    </recommendedName>
</protein>
<comment type="cofactor">
    <cofactor evidence="2">
        <name>Mg(2+)</name>
        <dbReference type="ChEBI" id="CHEBI:18420"/>
    </cofactor>
</comment>
<comment type="cofactor">
    <cofactor evidence="1">
        <name>Mn(2+)</name>
        <dbReference type="ChEBI" id="CHEBI:29035"/>
    </cofactor>
</comment>
<comment type="caution">
    <text evidence="15">The sequence shown here is derived from an EMBL/GenBank/DDBJ whole genome shotgun (WGS) entry which is preliminary data.</text>
</comment>
<dbReference type="Gene3D" id="3.40.50.20">
    <property type="match status" value="1"/>
</dbReference>
<accession>A0A8J6AUR8</accession>
<reference evidence="15" key="1">
    <citation type="submission" date="2021-05" db="EMBL/GenBank/DDBJ databases">
        <title>A free-living protist that lacks canonical eukaryotic 1 DNA replication and segregation systems.</title>
        <authorList>
            <person name="Salas-Leiva D.E."/>
            <person name="Tromer E.C."/>
            <person name="Curtis B.A."/>
            <person name="Jerlstrom-Hultqvist J."/>
            <person name="Kolisko M."/>
            <person name="Yi Z."/>
            <person name="Salas-Leiva J.S."/>
            <person name="Gallot-Lavallee L."/>
            <person name="Kops G.J.P.L."/>
            <person name="Archibald J.M."/>
            <person name="Simpson A.G.B."/>
            <person name="Roger A.J."/>
        </authorList>
    </citation>
    <scope>NUCLEOTIDE SEQUENCE</scope>
    <source>
        <strain evidence="15">BICM</strain>
    </source>
</reference>
<dbReference type="OrthoDB" id="10265738at2759"/>
<dbReference type="GO" id="GO:0005737">
    <property type="term" value="C:cytoplasm"/>
    <property type="evidence" value="ECO:0007669"/>
    <property type="project" value="TreeGrafter"/>
</dbReference>
<evidence type="ECO:0000256" key="4">
    <source>
        <dbReference type="ARBA" id="ARBA00012938"/>
    </source>
</evidence>
<evidence type="ECO:0000256" key="9">
    <source>
        <dbReference type="ARBA" id="ARBA00022842"/>
    </source>
</evidence>
<evidence type="ECO:0000256" key="13">
    <source>
        <dbReference type="PROSITE-ProRule" id="PRU00409"/>
    </source>
</evidence>
<proteinExistence type="inferred from homology"/>
<dbReference type="GO" id="GO:0006412">
    <property type="term" value="P:translation"/>
    <property type="evidence" value="ECO:0007669"/>
    <property type="project" value="UniProtKB-KW"/>
</dbReference>
<dbReference type="PANTHER" id="PTHR21621:SF2">
    <property type="entry name" value="COENZYME GAMMA-F420-2:ALPHA-L-GLUTAMATE LIGASE"/>
    <property type="match status" value="1"/>
</dbReference>
<sequence>MSHLSEVESGLVMPKSASFEPQNTADDFKTVRLAESAKSPTFESKRITIGEQAPRSAIPRSFSTEGLRETAVSPESKGEIVGWILYRDHAPVIASEVEENRQFVEEATKANITLVIMNPDNIDVLVDSERNRSIIVDGQPSPLPDFVLPRMGSDTTYFAFSVIRQLEKLGVPCLNSSVGIEAVKDKLYAQQLMVKWNLPVPDTLLARFPVNVDFVEKTFGFPVIIKTLSGTRGEGVFLADDRKAFKDLMKLIEITNTSVNIIIQRFIEDSFGRDLRVFVIGGRVVACMKRQAADEDEFKANFSTGGSVERYPLSSEIEWLALEACRCTGLDIAGVDLLFDKGHFKICEVNSSPGFIGLQQACDINVPAEIYKVCSCHHAYSVSPDPFWTVSVHSSKLCFVSRASITRTV</sequence>
<comment type="catalytic activity">
    <reaction evidence="12">
        <text>N-acetyl-L-aspartate + L-glutamate + ATP = N-acetyl-L-aspartyl-L-glutamate + ADP + phosphate + H(+)</text>
        <dbReference type="Rhea" id="RHEA:40035"/>
        <dbReference type="ChEBI" id="CHEBI:15378"/>
        <dbReference type="ChEBI" id="CHEBI:16953"/>
        <dbReference type="ChEBI" id="CHEBI:29985"/>
        <dbReference type="ChEBI" id="CHEBI:30616"/>
        <dbReference type="ChEBI" id="CHEBI:43474"/>
        <dbReference type="ChEBI" id="CHEBI:76931"/>
        <dbReference type="ChEBI" id="CHEBI:456216"/>
        <dbReference type="EC" id="6.3.2.41"/>
    </reaction>
</comment>
<dbReference type="NCBIfam" id="TIGR00768">
    <property type="entry name" value="rimK_fam"/>
    <property type="match status" value="1"/>
</dbReference>
<evidence type="ECO:0000256" key="7">
    <source>
        <dbReference type="ARBA" id="ARBA00022741"/>
    </source>
</evidence>
<keyword evidence="8 13" id="KW-0067">ATP-binding</keyword>
<dbReference type="Gene3D" id="3.30.1490.20">
    <property type="entry name" value="ATP-grasp fold, A domain"/>
    <property type="match status" value="1"/>
</dbReference>
<keyword evidence="6" id="KW-0479">Metal-binding</keyword>
<dbReference type="Proteomes" id="UP000717585">
    <property type="component" value="Unassembled WGS sequence"/>
</dbReference>
<gene>
    <name evidence="15" type="ORF">J8273_6677</name>
</gene>